<gene>
    <name evidence="1" type="ORF">S01H4_03900</name>
    <name evidence="2" type="ORF">S03H2_02381</name>
    <name evidence="3" type="ORF">S03H2_05868</name>
    <name evidence="4" type="ORF">S12H4_18137</name>
</gene>
<reference evidence="1" key="1">
    <citation type="journal article" date="2014" name="Front. Microbiol.">
        <title>High frequency of phylogenetically diverse reductive dehalogenase-homologous genes in deep subseafloor sedimentary metagenomes.</title>
        <authorList>
            <person name="Kawai M."/>
            <person name="Futagami T."/>
            <person name="Toyoda A."/>
            <person name="Takaki Y."/>
            <person name="Nishi S."/>
            <person name="Hori S."/>
            <person name="Arai W."/>
            <person name="Tsubouchi T."/>
            <person name="Morono Y."/>
            <person name="Uchiyama I."/>
            <person name="Ito T."/>
            <person name="Fujiyama A."/>
            <person name="Inagaki F."/>
            <person name="Takami H."/>
        </authorList>
    </citation>
    <scope>NUCLEOTIDE SEQUENCE</scope>
    <source>
        <strain evidence="1">Expedition CK06-06</strain>
    </source>
</reference>
<protein>
    <submittedName>
        <fullName evidence="1">Uncharacterized protein</fullName>
    </submittedName>
</protein>
<comment type="caution">
    <text evidence="1">The sequence shown here is derived from an EMBL/GenBank/DDBJ whole genome shotgun (WGS) entry which is preliminary data.</text>
</comment>
<proteinExistence type="predicted"/>
<evidence type="ECO:0000313" key="4">
    <source>
        <dbReference type="EMBL" id="GAI74274.1"/>
    </source>
</evidence>
<dbReference type="EMBL" id="BARU01000788">
    <property type="protein sequence ID" value="GAH24923.1"/>
    <property type="molecule type" value="Genomic_DNA"/>
</dbReference>
<dbReference type="EMBL" id="BARW01008931">
    <property type="protein sequence ID" value="GAI74274.1"/>
    <property type="molecule type" value="Genomic_DNA"/>
</dbReference>
<sequence length="48" mass="5289">MSVVERINGAVDEKQGEITGLNYDRINIRISDLLDLVKFIAILATEAA</sequence>
<name>X1AJJ7_9ZZZZ</name>
<evidence type="ECO:0000313" key="2">
    <source>
        <dbReference type="EMBL" id="GAH24923.1"/>
    </source>
</evidence>
<evidence type="ECO:0000313" key="1">
    <source>
        <dbReference type="EMBL" id="GAG60166.1"/>
    </source>
</evidence>
<dbReference type="EMBL" id="BART01000996">
    <property type="protein sequence ID" value="GAG60166.1"/>
    <property type="molecule type" value="Genomic_DNA"/>
</dbReference>
<dbReference type="EMBL" id="BARU01002495">
    <property type="protein sequence ID" value="GAH28914.1"/>
    <property type="molecule type" value="Genomic_DNA"/>
</dbReference>
<dbReference type="AlphaFoldDB" id="X1AJJ7"/>
<organism evidence="1">
    <name type="scientific">marine sediment metagenome</name>
    <dbReference type="NCBI Taxonomy" id="412755"/>
    <lineage>
        <taxon>unclassified sequences</taxon>
        <taxon>metagenomes</taxon>
        <taxon>ecological metagenomes</taxon>
    </lineage>
</organism>
<evidence type="ECO:0000313" key="3">
    <source>
        <dbReference type="EMBL" id="GAH28914.1"/>
    </source>
</evidence>
<accession>X1AJJ7</accession>